<evidence type="ECO:0000256" key="1">
    <source>
        <dbReference type="SAM" id="Coils"/>
    </source>
</evidence>
<keyword evidence="3" id="KW-1185">Reference proteome</keyword>
<dbReference type="GO" id="GO:0007283">
    <property type="term" value="P:spermatogenesis"/>
    <property type="evidence" value="ECO:0007669"/>
    <property type="project" value="TreeGrafter"/>
</dbReference>
<feature type="coiled-coil region" evidence="1">
    <location>
        <begin position="479"/>
        <end position="506"/>
    </location>
</feature>
<evidence type="ECO:0000313" key="4">
    <source>
        <dbReference type="RefSeq" id="XP_026540640.1"/>
    </source>
</evidence>
<dbReference type="RefSeq" id="XP_026540640.1">
    <property type="nucleotide sequence ID" value="XM_026684855.1"/>
</dbReference>
<proteinExistence type="predicted"/>
<dbReference type="KEGG" id="nss:113423452"/>
<dbReference type="AlphaFoldDB" id="A0A6J1VCX0"/>
<reference evidence="4" key="1">
    <citation type="submission" date="2025-08" db="UniProtKB">
        <authorList>
            <consortium name="RefSeq"/>
        </authorList>
    </citation>
    <scope>IDENTIFICATION</scope>
</reference>
<feature type="coiled-coil region" evidence="1">
    <location>
        <begin position="268"/>
        <end position="335"/>
    </location>
</feature>
<feature type="coiled-coil region" evidence="1">
    <location>
        <begin position="603"/>
        <end position="644"/>
    </location>
</feature>
<accession>A0A6J1VCX0</accession>
<evidence type="ECO:0000256" key="2">
    <source>
        <dbReference type="SAM" id="MobiDB-lite"/>
    </source>
</evidence>
<sequence>MEIERAHPLGQKQVELHGNSVEGQTVWSGDTWLQSPSKAALPEQLQVAVEQLQYKRDGRLGWMQSLKCGLEGQHQTLEMLLQECQALKAQLRQSKAVTQEQERERALQIEWHQHMREQLTQAEASVHILESSLDLYKKKYQAALGRAGGLERQVHHLQEEARRKAARRAEKPDNPWSSGQAENSLGQLGAREIGWDMQLTGQQDQTAQELQEQLAASHSKLLQQKEAVASLRREFASYKLTHSCSNTKHRKQMVSQAMLHQKLQQAGEVGLQQQAEAYQALVQELKLQLAREAEQNSRTLKDLARLELAVQSLCQEAATEQSRQLREQVQALLEQSHQLCAQKEWKADRPIQRTWANCRIFWDQAHLLNAAASQEAKQGRAASWSGGVPVLQLRRPKKPEEPRKAAVEMAQDQTVKRDLQLQCLGKDGCQLELLLGRGCLGEAELEQKSFLGDGLPAAAATSAREQLKELSRSKQQPLQAAAMLELEMLRQQLQETEWRVQALQACVMEQKAESRSLQEQLTKQTAVLGLVHGCFRQAWLQLQHQATEQIDALQISLEASRAGHHWLHQESELVVADVRQWVKEQKQMNEELGHKLRMQIKQIAQLTGERDLLHQLLERLQEDNQQLKNEVNEKRIVCERIKALHKSDLEPHAVLQQLWHILLL</sequence>
<feature type="compositionally biased region" description="Basic and acidic residues" evidence="2">
    <location>
        <begin position="158"/>
        <end position="173"/>
    </location>
</feature>
<dbReference type="PANTHER" id="PTHR18881">
    <property type="entry name" value="POLYAMINE-MODULATED FACTOR 1-BINDING PROTEIN 1-RELATED"/>
    <property type="match status" value="1"/>
</dbReference>
<protein>
    <submittedName>
        <fullName evidence="4">Polyamine-modulated factor 1-binding protein 1</fullName>
    </submittedName>
</protein>
<feature type="region of interest" description="Disordered" evidence="2">
    <location>
        <begin position="158"/>
        <end position="183"/>
    </location>
</feature>
<keyword evidence="1" id="KW-0175">Coiled coil</keyword>
<evidence type="ECO:0000313" key="3">
    <source>
        <dbReference type="Proteomes" id="UP000504612"/>
    </source>
</evidence>
<dbReference type="InterPro" id="IPR037391">
    <property type="entry name" value="PMF1-bd"/>
</dbReference>
<organism evidence="3 4">
    <name type="scientific">Notechis scutatus</name>
    <name type="common">mainland tiger snake</name>
    <dbReference type="NCBI Taxonomy" id="8663"/>
    <lineage>
        <taxon>Eukaryota</taxon>
        <taxon>Metazoa</taxon>
        <taxon>Chordata</taxon>
        <taxon>Craniata</taxon>
        <taxon>Vertebrata</taxon>
        <taxon>Euteleostomi</taxon>
        <taxon>Lepidosauria</taxon>
        <taxon>Squamata</taxon>
        <taxon>Bifurcata</taxon>
        <taxon>Unidentata</taxon>
        <taxon>Episquamata</taxon>
        <taxon>Toxicofera</taxon>
        <taxon>Serpentes</taxon>
        <taxon>Colubroidea</taxon>
        <taxon>Elapidae</taxon>
        <taxon>Hydrophiinae</taxon>
        <taxon>Notechis</taxon>
    </lineage>
</organism>
<dbReference type="PANTHER" id="PTHR18881:SF2">
    <property type="entry name" value="POLYAMINE-MODULATED FACTOR 1-BINDING PROTEIN 1"/>
    <property type="match status" value="1"/>
</dbReference>
<dbReference type="Proteomes" id="UP000504612">
    <property type="component" value="Unplaced"/>
</dbReference>
<dbReference type="GeneID" id="113423452"/>
<feature type="coiled-coil region" evidence="1">
    <location>
        <begin position="70"/>
        <end position="104"/>
    </location>
</feature>
<name>A0A6J1VCX0_9SAUR</name>
<dbReference type="CTD" id="83449"/>
<gene>
    <name evidence="4" type="primary">PMFBP1</name>
</gene>